<proteinExistence type="predicted"/>
<feature type="compositionally biased region" description="Polar residues" evidence="1">
    <location>
        <begin position="46"/>
        <end position="57"/>
    </location>
</feature>
<feature type="region of interest" description="Disordered" evidence="1">
    <location>
        <begin position="95"/>
        <end position="135"/>
    </location>
</feature>
<sequence length="316" mass="36522">PCCCCGGGIQQRNQNGNQNSVATTTTNTLPQGQQQQQQSNNTGNNRPRSNTRMTTSAFRRRQNRLQQQQQQQRNNNQIPVHQNPFDTLAVENNDKEEPEVPVNDFSSVNKNKKKKNNNNNKKKKNEGNVSKTKHRPYLNIDKFAQWLSTNSKTKEVMKSSGNQCFALQAAPIYDEWIRSDYEVQVWRGYKKLGITHNHWAKEVVNRTKTRKNDTCIVFVDKKINHFQNIIDQAHVKISKLQHELGHYWSQIRSKKDVFVTSAASTTTTTTSVAPPPSLSLATTTNNDEITPWHSFERLLILNPFYRIDFVFYVYHE</sequence>
<dbReference type="EMBL" id="CAJNOR010015146">
    <property type="protein sequence ID" value="CAF1681383.1"/>
    <property type="molecule type" value="Genomic_DNA"/>
</dbReference>
<keyword evidence="4" id="KW-1185">Reference proteome</keyword>
<evidence type="ECO:0000313" key="5">
    <source>
        <dbReference type="Proteomes" id="UP000663852"/>
    </source>
</evidence>
<comment type="caution">
    <text evidence="2">The sequence shown here is derived from an EMBL/GenBank/DDBJ whole genome shotgun (WGS) entry which is preliminary data.</text>
</comment>
<feature type="compositionally biased region" description="Basic residues" evidence="1">
    <location>
        <begin position="110"/>
        <end position="124"/>
    </location>
</feature>
<evidence type="ECO:0000313" key="3">
    <source>
        <dbReference type="EMBL" id="CAF1681383.1"/>
    </source>
</evidence>
<feature type="non-terminal residue" evidence="2">
    <location>
        <position position="1"/>
    </location>
</feature>
<protein>
    <submittedName>
        <fullName evidence="2">Uncharacterized protein</fullName>
    </submittedName>
</protein>
<dbReference type="EMBL" id="CAJNOJ010001585">
    <property type="protein sequence ID" value="CAF1553221.1"/>
    <property type="molecule type" value="Genomic_DNA"/>
</dbReference>
<feature type="compositionally biased region" description="Low complexity" evidence="1">
    <location>
        <begin position="13"/>
        <end position="45"/>
    </location>
</feature>
<organism evidence="2 5">
    <name type="scientific">Adineta ricciae</name>
    <name type="common">Rotifer</name>
    <dbReference type="NCBI Taxonomy" id="249248"/>
    <lineage>
        <taxon>Eukaryota</taxon>
        <taxon>Metazoa</taxon>
        <taxon>Spiralia</taxon>
        <taxon>Gnathifera</taxon>
        <taxon>Rotifera</taxon>
        <taxon>Eurotatoria</taxon>
        <taxon>Bdelloidea</taxon>
        <taxon>Adinetida</taxon>
        <taxon>Adinetidae</taxon>
        <taxon>Adineta</taxon>
    </lineage>
</organism>
<name>A0A815X105_ADIRI</name>
<feature type="compositionally biased region" description="Low complexity" evidence="1">
    <location>
        <begin position="64"/>
        <end position="77"/>
    </location>
</feature>
<accession>A0A815X105</accession>
<gene>
    <name evidence="2" type="ORF">EDS130_LOCUS46149</name>
    <name evidence="3" type="ORF">XAT740_LOCUS60632</name>
</gene>
<dbReference type="Proteomes" id="UP000663828">
    <property type="component" value="Unassembled WGS sequence"/>
</dbReference>
<dbReference type="OrthoDB" id="10051392at2759"/>
<dbReference type="Proteomes" id="UP000663852">
    <property type="component" value="Unassembled WGS sequence"/>
</dbReference>
<reference evidence="2" key="1">
    <citation type="submission" date="2021-02" db="EMBL/GenBank/DDBJ databases">
        <authorList>
            <person name="Nowell W R."/>
        </authorList>
    </citation>
    <scope>NUCLEOTIDE SEQUENCE</scope>
</reference>
<evidence type="ECO:0000313" key="4">
    <source>
        <dbReference type="Proteomes" id="UP000663828"/>
    </source>
</evidence>
<evidence type="ECO:0000256" key="1">
    <source>
        <dbReference type="SAM" id="MobiDB-lite"/>
    </source>
</evidence>
<evidence type="ECO:0000313" key="2">
    <source>
        <dbReference type="EMBL" id="CAF1553221.1"/>
    </source>
</evidence>
<feature type="region of interest" description="Disordered" evidence="1">
    <location>
        <begin position="13"/>
        <end position="82"/>
    </location>
</feature>
<dbReference type="AlphaFoldDB" id="A0A815X105"/>